<keyword evidence="1" id="KW-0812">Transmembrane</keyword>
<dbReference type="EMBL" id="WNWS01000001">
    <property type="protein sequence ID" value="KAE9989111.1"/>
    <property type="molecule type" value="Genomic_DNA"/>
</dbReference>
<feature type="transmembrane region" description="Helical" evidence="1">
    <location>
        <begin position="32"/>
        <end position="50"/>
    </location>
</feature>
<evidence type="ECO:0000313" key="3">
    <source>
        <dbReference type="EMBL" id="KAE9987018.1"/>
    </source>
</evidence>
<feature type="transmembrane region" description="Helical" evidence="1">
    <location>
        <begin position="214"/>
        <end position="236"/>
    </location>
</feature>
<organism evidence="4 5">
    <name type="scientific">Venturia inaequalis</name>
    <name type="common">Apple scab fungus</name>
    <dbReference type="NCBI Taxonomy" id="5025"/>
    <lineage>
        <taxon>Eukaryota</taxon>
        <taxon>Fungi</taxon>
        <taxon>Dikarya</taxon>
        <taxon>Ascomycota</taxon>
        <taxon>Pezizomycotina</taxon>
        <taxon>Dothideomycetes</taxon>
        <taxon>Pleosporomycetidae</taxon>
        <taxon>Venturiales</taxon>
        <taxon>Venturiaceae</taxon>
        <taxon>Venturia</taxon>
    </lineage>
</organism>
<sequence length="383" mass="42504">MVGHLATVLARRGVQAVHEHAPKDPKEVLNHIPGWGIALLLFTAVGFIVFSSTLEYSIRLVMGTLAMVESTETTTFEAFSTAPPAYSDEDTRDMKKDGQAPLLEVEIQTITTGKPITSSIHRTMEHIQSVGGCAARWRGVGIFVIYVSLTTLISAPLTSFLRFLPKPCNGIFADMIASVVTARLHANWTHKVISMPSSKSIRERMLSRAQWKELMIPTALSMGAQTTGVCAIALVFRVSGMLVHDLHQNDAAPKWTLPILAIVPGTLTSIILGLFMMFPAYVSLVRKEASMLPQEEETIVNFDRSFGGRLTQAGTAATLRESWQSFTWEARRRLIKVYLKFFFIMSAVTLVFVHVLLLELYIVAGKEVKDYARSVHQEIKRAL</sequence>
<gene>
    <name evidence="2" type="ORF">BLS_001789</name>
    <name evidence="3" type="ORF">EG327_004036</name>
    <name evidence="4" type="ORF">EG328_000042</name>
</gene>
<evidence type="ECO:0000313" key="5">
    <source>
        <dbReference type="Proteomes" id="UP000447873"/>
    </source>
</evidence>
<evidence type="ECO:0000256" key="1">
    <source>
        <dbReference type="SAM" id="Phobius"/>
    </source>
</evidence>
<reference evidence="4 5" key="1">
    <citation type="submission" date="2018-12" db="EMBL/GenBank/DDBJ databases">
        <title>Venturia inaequalis Genome Resource.</title>
        <authorList>
            <person name="Lichtner F.J."/>
        </authorList>
    </citation>
    <scope>NUCLEOTIDE SEQUENCE [LARGE SCALE GENOMIC DNA]</scope>
    <source>
        <strain evidence="4 5">120213</strain>
        <strain evidence="2">Bline_iso_100314</strain>
        <strain evidence="3 6">DMI_063113</strain>
    </source>
</reference>
<keyword evidence="6" id="KW-1185">Reference proteome</keyword>
<dbReference type="Proteomes" id="UP000447873">
    <property type="component" value="Unassembled WGS sequence"/>
</dbReference>
<keyword evidence="1" id="KW-1133">Transmembrane helix</keyword>
<comment type="caution">
    <text evidence="4">The sequence shown here is derived from an EMBL/GenBank/DDBJ whole genome shotgun (WGS) entry which is preliminary data.</text>
</comment>
<evidence type="ECO:0000313" key="6">
    <source>
        <dbReference type="Proteomes" id="UP000490939"/>
    </source>
</evidence>
<keyword evidence="1" id="KW-0472">Membrane</keyword>
<dbReference type="Proteomes" id="UP000433883">
    <property type="component" value="Unassembled WGS sequence"/>
</dbReference>
<dbReference type="EMBL" id="WNWQ01001437">
    <property type="protein sequence ID" value="KAE9961550.1"/>
    <property type="molecule type" value="Genomic_DNA"/>
</dbReference>
<protein>
    <submittedName>
        <fullName evidence="4">Uncharacterized protein</fullName>
    </submittedName>
</protein>
<evidence type="ECO:0000313" key="4">
    <source>
        <dbReference type="EMBL" id="KAE9989111.1"/>
    </source>
</evidence>
<evidence type="ECO:0000313" key="2">
    <source>
        <dbReference type="EMBL" id="KAE9961550.1"/>
    </source>
</evidence>
<feature type="transmembrane region" description="Helical" evidence="1">
    <location>
        <begin position="341"/>
        <end position="364"/>
    </location>
</feature>
<name>A0A8H3ZEB8_VENIN</name>
<dbReference type="Proteomes" id="UP000490939">
    <property type="component" value="Unassembled WGS sequence"/>
</dbReference>
<feature type="transmembrane region" description="Helical" evidence="1">
    <location>
        <begin position="256"/>
        <end position="282"/>
    </location>
</feature>
<proteinExistence type="predicted"/>
<feature type="transmembrane region" description="Helical" evidence="1">
    <location>
        <begin position="143"/>
        <end position="164"/>
    </location>
</feature>
<dbReference type="EMBL" id="WNWR01000245">
    <property type="protein sequence ID" value="KAE9987018.1"/>
    <property type="molecule type" value="Genomic_DNA"/>
</dbReference>
<dbReference type="AlphaFoldDB" id="A0A8H3ZEB8"/>
<accession>A0A8H3ZEB8</accession>